<gene>
    <name evidence="1" type="ORF">PHYSODRAFT_473658</name>
</gene>
<dbReference type="SMR" id="G4YK19"/>
<sequence>NLDAFVHEQRFKLIYQWRQQRASIDLACRTVCGPAQERSSLLNLSRSSRYGSMS</sequence>
<dbReference type="GeneID" id="20654387"/>
<proteinExistence type="predicted"/>
<name>G4YK19_PHYSP</name>
<organism evidence="1 2">
    <name type="scientific">Phytophthora sojae (strain P6497)</name>
    <name type="common">Soybean stem and root rot agent</name>
    <name type="synonym">Phytophthora megasperma f. sp. glycines</name>
    <dbReference type="NCBI Taxonomy" id="1094619"/>
    <lineage>
        <taxon>Eukaryota</taxon>
        <taxon>Sar</taxon>
        <taxon>Stramenopiles</taxon>
        <taxon>Oomycota</taxon>
        <taxon>Peronosporomycetes</taxon>
        <taxon>Peronosporales</taxon>
        <taxon>Peronosporaceae</taxon>
        <taxon>Phytophthora</taxon>
    </lineage>
</organism>
<protein>
    <submittedName>
        <fullName evidence="1">Uncharacterized protein</fullName>
    </submittedName>
</protein>
<feature type="non-terminal residue" evidence="1">
    <location>
        <position position="1"/>
    </location>
</feature>
<dbReference type="AlphaFoldDB" id="G4YK19"/>
<dbReference type="Proteomes" id="UP000002640">
    <property type="component" value="Unassembled WGS sequence"/>
</dbReference>
<dbReference type="InParanoid" id="G4YK19"/>
<dbReference type="RefSeq" id="XP_009514799.1">
    <property type="nucleotide sequence ID" value="XM_009516504.1"/>
</dbReference>
<evidence type="ECO:0000313" key="1">
    <source>
        <dbReference type="EMBL" id="EGZ27524.1"/>
    </source>
</evidence>
<dbReference type="EMBL" id="JH159151">
    <property type="protein sequence ID" value="EGZ27524.1"/>
    <property type="molecule type" value="Genomic_DNA"/>
</dbReference>
<reference evidence="1 2" key="1">
    <citation type="journal article" date="2006" name="Science">
        <title>Phytophthora genome sequences uncover evolutionary origins and mechanisms of pathogenesis.</title>
        <authorList>
            <person name="Tyler B.M."/>
            <person name="Tripathy S."/>
            <person name="Zhang X."/>
            <person name="Dehal P."/>
            <person name="Jiang R.H."/>
            <person name="Aerts A."/>
            <person name="Arredondo F.D."/>
            <person name="Baxter L."/>
            <person name="Bensasson D."/>
            <person name="Beynon J.L."/>
            <person name="Chapman J."/>
            <person name="Damasceno C.M."/>
            <person name="Dorrance A.E."/>
            <person name="Dou D."/>
            <person name="Dickerman A.W."/>
            <person name="Dubchak I.L."/>
            <person name="Garbelotto M."/>
            <person name="Gijzen M."/>
            <person name="Gordon S.G."/>
            <person name="Govers F."/>
            <person name="Grunwald N.J."/>
            <person name="Huang W."/>
            <person name="Ivors K.L."/>
            <person name="Jones R.W."/>
            <person name="Kamoun S."/>
            <person name="Krampis K."/>
            <person name="Lamour K.H."/>
            <person name="Lee M.K."/>
            <person name="McDonald W.H."/>
            <person name="Medina M."/>
            <person name="Meijer H.J."/>
            <person name="Nordberg E.K."/>
            <person name="Maclean D.J."/>
            <person name="Ospina-Giraldo M.D."/>
            <person name="Morris P.F."/>
            <person name="Phuntumart V."/>
            <person name="Putnam N.H."/>
            <person name="Rash S."/>
            <person name="Rose J.K."/>
            <person name="Sakihama Y."/>
            <person name="Salamov A.A."/>
            <person name="Savidor A."/>
            <person name="Scheuring C.F."/>
            <person name="Smith B.M."/>
            <person name="Sobral B.W."/>
            <person name="Terry A."/>
            <person name="Torto-Alalibo T.A."/>
            <person name="Win J."/>
            <person name="Xu Z."/>
            <person name="Zhang H."/>
            <person name="Grigoriev I.V."/>
            <person name="Rokhsar D.S."/>
            <person name="Boore J.L."/>
        </authorList>
    </citation>
    <scope>NUCLEOTIDE SEQUENCE [LARGE SCALE GENOMIC DNA]</scope>
    <source>
        <strain evidence="1 2">P6497</strain>
    </source>
</reference>
<dbReference type="KEGG" id="psoj:PHYSODRAFT_473658"/>
<evidence type="ECO:0000313" key="2">
    <source>
        <dbReference type="Proteomes" id="UP000002640"/>
    </source>
</evidence>
<keyword evidence="2" id="KW-1185">Reference proteome</keyword>
<accession>G4YK19</accession>